<accession>A0A438CK57</accession>
<evidence type="ECO:0000313" key="2">
    <source>
        <dbReference type="Proteomes" id="UP000288805"/>
    </source>
</evidence>
<dbReference type="EMBL" id="QGNW01002191">
    <property type="protein sequence ID" value="RVW23594.1"/>
    <property type="molecule type" value="Genomic_DNA"/>
</dbReference>
<sequence length="111" mass="12347">MAVLHDHGYIKAAVFRMFHLDACASDMAGRLRGLEVVPLGVTKGYRLKHGVGAHPRHTWTLTNSTSNVRACTRPSANDLGKAWESGRRAMSGTRDLTMWVAWLRQSRMLAT</sequence>
<dbReference type="Proteomes" id="UP000288805">
    <property type="component" value="Unassembled WGS sequence"/>
</dbReference>
<comment type="caution">
    <text evidence="1">The sequence shown here is derived from an EMBL/GenBank/DDBJ whole genome shotgun (WGS) entry which is preliminary data.</text>
</comment>
<gene>
    <name evidence="1" type="ORF">CK203_095829</name>
</gene>
<protein>
    <submittedName>
        <fullName evidence="1">Uncharacterized protein</fullName>
    </submittedName>
</protein>
<name>A0A438CK57_VITVI</name>
<evidence type="ECO:0000313" key="1">
    <source>
        <dbReference type="EMBL" id="RVW23594.1"/>
    </source>
</evidence>
<dbReference type="AlphaFoldDB" id="A0A438CK57"/>
<proteinExistence type="predicted"/>
<reference evidence="1 2" key="1">
    <citation type="journal article" date="2018" name="PLoS Genet.">
        <title>Population sequencing reveals clonal diversity and ancestral inbreeding in the grapevine cultivar Chardonnay.</title>
        <authorList>
            <person name="Roach M.J."/>
            <person name="Johnson D.L."/>
            <person name="Bohlmann J."/>
            <person name="van Vuuren H.J."/>
            <person name="Jones S.J."/>
            <person name="Pretorius I.S."/>
            <person name="Schmidt S.A."/>
            <person name="Borneman A.R."/>
        </authorList>
    </citation>
    <scope>NUCLEOTIDE SEQUENCE [LARGE SCALE GENOMIC DNA]</scope>
    <source>
        <strain evidence="2">cv. Chardonnay</strain>
        <tissue evidence="1">Leaf</tissue>
    </source>
</reference>
<organism evidence="1 2">
    <name type="scientific">Vitis vinifera</name>
    <name type="common">Grape</name>
    <dbReference type="NCBI Taxonomy" id="29760"/>
    <lineage>
        <taxon>Eukaryota</taxon>
        <taxon>Viridiplantae</taxon>
        <taxon>Streptophyta</taxon>
        <taxon>Embryophyta</taxon>
        <taxon>Tracheophyta</taxon>
        <taxon>Spermatophyta</taxon>
        <taxon>Magnoliopsida</taxon>
        <taxon>eudicotyledons</taxon>
        <taxon>Gunneridae</taxon>
        <taxon>Pentapetalae</taxon>
        <taxon>rosids</taxon>
        <taxon>Vitales</taxon>
        <taxon>Vitaceae</taxon>
        <taxon>Viteae</taxon>
        <taxon>Vitis</taxon>
    </lineage>
</organism>